<evidence type="ECO:0000256" key="1">
    <source>
        <dbReference type="SAM" id="MobiDB-lite"/>
    </source>
</evidence>
<dbReference type="Proteomes" id="UP000249056">
    <property type="component" value="Unassembled WGS sequence"/>
</dbReference>
<dbReference type="OrthoDB" id="5229455at2759"/>
<sequence>MLRQRFMAARITNALEVLSDTNPVHPSVHFQHNRLASRYFGYLQVADESGSPVSNRSAFSGTESPMSTPSYLESGHGMSVVESSITDRPAKRPRYESSLYSSRMLPPLVCNSDPTTELRSAVTAGPPQVEPALLRVSDAPKIKPLSSRKYSRRLSVSSLLSGPPDAEPSEQHINGREWDYQSQDWTPYMHDVYQDTETWGIDEGLWIWILTGMMTPMQYQNLLLRYWVFTRI</sequence>
<proteinExistence type="predicted"/>
<reference evidence="2 3" key="1">
    <citation type="submission" date="2018-06" db="EMBL/GenBank/DDBJ databases">
        <title>Genome Sequence of the Brown Rot Fungal Pathogen Monilinia fructigena.</title>
        <authorList>
            <person name="Landi L."/>
            <person name="De Miccolis Angelini R.M."/>
            <person name="Pollastro S."/>
            <person name="Abate D."/>
            <person name="Faretra F."/>
            <person name="Romanazzi G."/>
        </authorList>
    </citation>
    <scope>NUCLEOTIDE SEQUENCE [LARGE SCALE GENOMIC DNA]</scope>
    <source>
        <strain evidence="2 3">Mfrg269</strain>
    </source>
</reference>
<accession>A0A395IRS5</accession>
<keyword evidence="3" id="KW-1185">Reference proteome</keyword>
<feature type="compositionally biased region" description="Polar residues" evidence="1">
    <location>
        <begin position="51"/>
        <end position="71"/>
    </location>
</feature>
<organism evidence="2 3">
    <name type="scientific">Monilinia fructigena</name>
    <dbReference type="NCBI Taxonomy" id="38457"/>
    <lineage>
        <taxon>Eukaryota</taxon>
        <taxon>Fungi</taxon>
        <taxon>Dikarya</taxon>
        <taxon>Ascomycota</taxon>
        <taxon>Pezizomycotina</taxon>
        <taxon>Leotiomycetes</taxon>
        <taxon>Helotiales</taxon>
        <taxon>Sclerotiniaceae</taxon>
        <taxon>Monilinia</taxon>
    </lineage>
</organism>
<feature type="region of interest" description="Disordered" evidence="1">
    <location>
        <begin position="51"/>
        <end position="97"/>
    </location>
</feature>
<protein>
    <submittedName>
        <fullName evidence="2">Uncharacterized protein</fullName>
    </submittedName>
</protein>
<evidence type="ECO:0000313" key="2">
    <source>
        <dbReference type="EMBL" id="RAL63010.1"/>
    </source>
</evidence>
<gene>
    <name evidence="2" type="ORF">DID88_004096</name>
</gene>
<evidence type="ECO:0000313" key="3">
    <source>
        <dbReference type="Proteomes" id="UP000249056"/>
    </source>
</evidence>
<dbReference type="AlphaFoldDB" id="A0A395IRS5"/>
<dbReference type="EMBL" id="QKRW01000021">
    <property type="protein sequence ID" value="RAL63010.1"/>
    <property type="molecule type" value="Genomic_DNA"/>
</dbReference>
<name>A0A395IRS5_9HELO</name>
<comment type="caution">
    <text evidence="2">The sequence shown here is derived from an EMBL/GenBank/DDBJ whole genome shotgun (WGS) entry which is preliminary data.</text>
</comment>